<sequence length="51" mass="5645">MPVAGVGFFKLPYPSFNLPEAMVNPNYGRSLIWRGPTLAWSDSEVNGARPH</sequence>
<evidence type="ECO:0000313" key="1">
    <source>
        <dbReference type="EMBL" id="KUG03656.1"/>
    </source>
</evidence>
<name>A0A0W8E4S2_9ZZZZ</name>
<dbReference type="EMBL" id="LNQE01001872">
    <property type="protein sequence ID" value="KUG03656.1"/>
    <property type="molecule type" value="Genomic_DNA"/>
</dbReference>
<protein>
    <submittedName>
        <fullName evidence="1">Uncharacterized protein</fullName>
    </submittedName>
</protein>
<gene>
    <name evidence="1" type="ORF">ASZ90_018901</name>
</gene>
<organism evidence="1">
    <name type="scientific">hydrocarbon metagenome</name>
    <dbReference type="NCBI Taxonomy" id="938273"/>
    <lineage>
        <taxon>unclassified sequences</taxon>
        <taxon>metagenomes</taxon>
        <taxon>ecological metagenomes</taxon>
    </lineage>
</organism>
<reference evidence="1" key="1">
    <citation type="journal article" date="2015" name="Proc. Natl. Acad. Sci. U.S.A.">
        <title>Networks of energetic and metabolic interactions define dynamics in microbial communities.</title>
        <authorList>
            <person name="Embree M."/>
            <person name="Liu J.K."/>
            <person name="Al-Bassam M.M."/>
            <person name="Zengler K."/>
        </authorList>
    </citation>
    <scope>NUCLEOTIDE SEQUENCE</scope>
</reference>
<dbReference type="AlphaFoldDB" id="A0A0W8E4S2"/>
<comment type="caution">
    <text evidence="1">The sequence shown here is derived from an EMBL/GenBank/DDBJ whole genome shotgun (WGS) entry which is preliminary data.</text>
</comment>
<accession>A0A0W8E4S2</accession>
<proteinExistence type="predicted"/>